<proteinExistence type="predicted"/>
<feature type="chain" id="PRO_5041639873" description="Purple acid phosphatase Fn3-like domain-containing protein" evidence="1">
    <location>
        <begin position="17"/>
        <end position="116"/>
    </location>
</feature>
<evidence type="ECO:0000259" key="2">
    <source>
        <dbReference type="Pfam" id="PF17808"/>
    </source>
</evidence>
<evidence type="ECO:0000313" key="3">
    <source>
        <dbReference type="EMBL" id="CAJ1975048.1"/>
    </source>
</evidence>
<gene>
    <name evidence="3" type="ORF">AYBTSS11_LOCUS27136</name>
</gene>
<dbReference type="PANTHER" id="PTHR45778:SF40">
    <property type="entry name" value="PURPLE ACID PHOSPHATASE"/>
    <property type="match status" value="1"/>
</dbReference>
<evidence type="ECO:0000256" key="1">
    <source>
        <dbReference type="SAM" id="SignalP"/>
    </source>
</evidence>
<feature type="signal peptide" evidence="1">
    <location>
        <begin position="1"/>
        <end position="16"/>
    </location>
</feature>
<name>A0AA86T5W8_9FABA</name>
<dbReference type="PANTHER" id="PTHR45778">
    <property type="entry name" value="PURPLE ACID PHOSPHATASE-RELATED"/>
    <property type="match status" value="1"/>
</dbReference>
<organism evidence="3 4">
    <name type="scientific">Sphenostylis stenocarpa</name>
    <dbReference type="NCBI Taxonomy" id="92480"/>
    <lineage>
        <taxon>Eukaryota</taxon>
        <taxon>Viridiplantae</taxon>
        <taxon>Streptophyta</taxon>
        <taxon>Embryophyta</taxon>
        <taxon>Tracheophyta</taxon>
        <taxon>Spermatophyta</taxon>
        <taxon>Magnoliopsida</taxon>
        <taxon>eudicotyledons</taxon>
        <taxon>Gunneridae</taxon>
        <taxon>Pentapetalae</taxon>
        <taxon>rosids</taxon>
        <taxon>fabids</taxon>
        <taxon>Fabales</taxon>
        <taxon>Fabaceae</taxon>
        <taxon>Papilionoideae</taxon>
        <taxon>50 kb inversion clade</taxon>
        <taxon>NPAAA clade</taxon>
        <taxon>indigoferoid/millettioid clade</taxon>
        <taxon>Phaseoleae</taxon>
        <taxon>Sphenostylis</taxon>
    </lineage>
</organism>
<keyword evidence="4" id="KW-1185">Reference proteome</keyword>
<accession>A0AA86T5W8</accession>
<reference evidence="3" key="1">
    <citation type="submission" date="2023-10" db="EMBL/GenBank/DDBJ databases">
        <authorList>
            <person name="Domelevo Entfellner J.-B."/>
        </authorList>
    </citation>
    <scope>NUCLEOTIDE SEQUENCE</scope>
</reference>
<dbReference type="InterPro" id="IPR040974">
    <property type="entry name" value="Fn3_PAP"/>
</dbReference>
<protein>
    <recommendedName>
        <fullName evidence="2">Purple acid phosphatase Fn3-like domain-containing protein</fullName>
    </recommendedName>
</protein>
<keyword evidence="1" id="KW-0732">Signal</keyword>
<dbReference type="Gramene" id="rna-AYBTSS11_LOCUS27136">
    <property type="protein sequence ID" value="CAJ1975048.1"/>
    <property type="gene ID" value="gene-AYBTSS11_LOCUS27136"/>
</dbReference>
<dbReference type="Pfam" id="PF17808">
    <property type="entry name" value="fn3_PAP"/>
    <property type="match status" value="1"/>
</dbReference>
<sequence>MIFLMLCFTNLGMVLGHSHMNGFGEQPLAKIAIHKTVLALHSSASITAVPFVLGIKGEDTERVTVELESPKPSVDDWVGVFSPANFNSALASLPALVTVEEKHAVAEMQSLTCFKL</sequence>
<dbReference type="AlphaFoldDB" id="A0AA86T5W8"/>
<feature type="domain" description="Purple acid phosphatase Fn3-like" evidence="2">
    <location>
        <begin position="46"/>
        <end position="91"/>
    </location>
</feature>
<evidence type="ECO:0000313" key="4">
    <source>
        <dbReference type="Proteomes" id="UP001189624"/>
    </source>
</evidence>
<dbReference type="EMBL" id="OY731406">
    <property type="protein sequence ID" value="CAJ1975048.1"/>
    <property type="molecule type" value="Genomic_DNA"/>
</dbReference>
<dbReference type="Proteomes" id="UP001189624">
    <property type="component" value="Chromosome 9"/>
</dbReference>